<dbReference type="AlphaFoldDB" id="A0A655PD65"/>
<evidence type="ECO:0000313" key="2">
    <source>
        <dbReference type="Proteomes" id="UP000044806"/>
    </source>
</evidence>
<organism evidence="1 2">
    <name type="scientific">Vibrio cholerae</name>
    <dbReference type="NCBI Taxonomy" id="666"/>
    <lineage>
        <taxon>Bacteria</taxon>
        <taxon>Pseudomonadati</taxon>
        <taxon>Pseudomonadota</taxon>
        <taxon>Gammaproteobacteria</taxon>
        <taxon>Vibrionales</taxon>
        <taxon>Vibrionaceae</taxon>
        <taxon>Vibrio</taxon>
    </lineage>
</organism>
<accession>A0A655PD65</accession>
<name>A0A655PD65_VIBCL</name>
<evidence type="ECO:0000313" key="1">
    <source>
        <dbReference type="EMBL" id="CSA38030.1"/>
    </source>
</evidence>
<reference evidence="1 2" key="1">
    <citation type="submission" date="2015-07" db="EMBL/GenBank/DDBJ databases">
        <authorList>
            <consortium name="Pathogen Informatics"/>
        </authorList>
    </citation>
    <scope>NUCLEOTIDE SEQUENCE [LARGE SCALE GENOMIC DNA]</scope>
    <source>
        <strain evidence="1 2">A51</strain>
    </source>
</reference>
<proteinExistence type="predicted"/>
<sequence length="147" mass="15683">MVKLITKPNKLEKFSTITPEMIVTKPPIHNTALDRFCCNSSTAQATGTSNIDIEEVNAAMIIKRKKIIPITAPTAPMVSNIAGNTVKTKVSELSNSPDGEKISTPLCFATNMAGSTIKPAMKATPVSIKATCAAVFGKFASLLRYEP</sequence>
<gene>
    <name evidence="1" type="ORF">ERS013165_01430</name>
</gene>
<dbReference type="EMBL" id="CWOW01000006">
    <property type="protein sequence ID" value="CSA38030.1"/>
    <property type="molecule type" value="Genomic_DNA"/>
</dbReference>
<protein>
    <submittedName>
        <fullName evidence="1">Uncharacterized protein</fullName>
    </submittedName>
</protein>
<dbReference type="Proteomes" id="UP000044806">
    <property type="component" value="Unassembled WGS sequence"/>
</dbReference>